<name>A0A3M8DU79_9BACL</name>
<feature type="compositionally biased region" description="Basic residues" evidence="1">
    <location>
        <begin position="1"/>
        <end position="10"/>
    </location>
</feature>
<accession>A0A3M8DU79</accession>
<evidence type="ECO:0000313" key="2">
    <source>
        <dbReference type="EMBL" id="RNB91656.1"/>
    </source>
</evidence>
<proteinExistence type="predicted"/>
<protein>
    <submittedName>
        <fullName evidence="2">Uncharacterized protein</fullName>
    </submittedName>
</protein>
<organism evidence="2 3">
    <name type="scientific">Brevibacillus fluminis</name>
    <dbReference type="NCBI Taxonomy" id="511487"/>
    <lineage>
        <taxon>Bacteria</taxon>
        <taxon>Bacillati</taxon>
        <taxon>Bacillota</taxon>
        <taxon>Bacilli</taxon>
        <taxon>Bacillales</taxon>
        <taxon>Paenibacillaceae</taxon>
        <taxon>Brevibacillus</taxon>
    </lineage>
</organism>
<dbReference type="AlphaFoldDB" id="A0A3M8DU79"/>
<reference evidence="2 3" key="1">
    <citation type="submission" date="2018-10" db="EMBL/GenBank/DDBJ databases">
        <title>Phylogenomics of Brevibacillus.</title>
        <authorList>
            <person name="Dunlap C."/>
        </authorList>
    </citation>
    <scope>NUCLEOTIDE SEQUENCE [LARGE SCALE GENOMIC DNA]</scope>
    <source>
        <strain evidence="2 3">JCM 15716</strain>
    </source>
</reference>
<gene>
    <name evidence="2" type="ORF">EDM56_02565</name>
</gene>
<dbReference type="OrthoDB" id="2382331at2"/>
<sequence>MAKAGKKIKKKDPAAVERSKRNMKIVTSQTCAACKQQCQRGLNYLEKMSKPGAIGYGVPCILTRGK</sequence>
<feature type="region of interest" description="Disordered" evidence="1">
    <location>
        <begin position="1"/>
        <end position="20"/>
    </location>
</feature>
<dbReference type="EMBL" id="RHHQ01000004">
    <property type="protein sequence ID" value="RNB91656.1"/>
    <property type="molecule type" value="Genomic_DNA"/>
</dbReference>
<comment type="caution">
    <text evidence="2">The sequence shown here is derived from an EMBL/GenBank/DDBJ whole genome shotgun (WGS) entry which is preliminary data.</text>
</comment>
<keyword evidence="3" id="KW-1185">Reference proteome</keyword>
<dbReference type="Proteomes" id="UP000271031">
    <property type="component" value="Unassembled WGS sequence"/>
</dbReference>
<evidence type="ECO:0000313" key="3">
    <source>
        <dbReference type="Proteomes" id="UP000271031"/>
    </source>
</evidence>
<feature type="compositionally biased region" description="Basic and acidic residues" evidence="1">
    <location>
        <begin position="11"/>
        <end position="20"/>
    </location>
</feature>
<evidence type="ECO:0000256" key="1">
    <source>
        <dbReference type="SAM" id="MobiDB-lite"/>
    </source>
</evidence>
<dbReference type="RefSeq" id="WP_122916319.1">
    <property type="nucleotide sequence ID" value="NZ_RHHQ01000004.1"/>
</dbReference>